<evidence type="ECO:0000256" key="2">
    <source>
        <dbReference type="ARBA" id="ARBA00023125"/>
    </source>
</evidence>
<dbReference type="SUPFAM" id="SSF46689">
    <property type="entry name" value="Homeodomain-like"/>
    <property type="match status" value="1"/>
</dbReference>
<evidence type="ECO:0000256" key="1">
    <source>
        <dbReference type="ARBA" id="ARBA00023015"/>
    </source>
</evidence>
<reference evidence="5 6" key="1">
    <citation type="submission" date="2020-04" db="EMBL/GenBank/DDBJ databases">
        <title>Draft genome of Pyxidicoccus fallax type strain.</title>
        <authorList>
            <person name="Whitworth D.E."/>
        </authorList>
    </citation>
    <scope>NUCLEOTIDE SEQUENCE [LARGE SCALE GENOMIC DNA]</scope>
    <source>
        <strain evidence="5 6">DSM 14698</strain>
    </source>
</reference>
<dbReference type="RefSeq" id="WP_169347172.1">
    <property type="nucleotide sequence ID" value="NZ_JABBJJ010000114.1"/>
</dbReference>
<dbReference type="PANTHER" id="PTHR46796">
    <property type="entry name" value="HTH-TYPE TRANSCRIPTIONAL ACTIVATOR RHAS-RELATED"/>
    <property type="match status" value="1"/>
</dbReference>
<dbReference type="InterPro" id="IPR050204">
    <property type="entry name" value="AraC_XylS_family_regulators"/>
</dbReference>
<name>A0A848LJJ7_9BACT</name>
<proteinExistence type="predicted"/>
<comment type="caution">
    <text evidence="5">The sequence shown here is derived from an EMBL/GenBank/DDBJ whole genome shotgun (WGS) entry which is preliminary data.</text>
</comment>
<dbReference type="GO" id="GO:0003700">
    <property type="term" value="F:DNA-binding transcription factor activity"/>
    <property type="evidence" value="ECO:0007669"/>
    <property type="project" value="InterPro"/>
</dbReference>
<keyword evidence="2" id="KW-0238">DNA-binding</keyword>
<dbReference type="Pfam" id="PF12833">
    <property type="entry name" value="HTH_18"/>
    <property type="match status" value="1"/>
</dbReference>
<accession>A0A848LJJ7</accession>
<evidence type="ECO:0000256" key="3">
    <source>
        <dbReference type="ARBA" id="ARBA00023163"/>
    </source>
</evidence>
<dbReference type="AlphaFoldDB" id="A0A848LJJ7"/>
<dbReference type="InterPro" id="IPR046532">
    <property type="entry name" value="DUF6597"/>
</dbReference>
<keyword evidence="6" id="KW-1185">Reference proteome</keyword>
<dbReference type="SMART" id="SM00342">
    <property type="entry name" value="HTH_ARAC"/>
    <property type="match status" value="1"/>
</dbReference>
<dbReference type="EMBL" id="JABBJJ010000114">
    <property type="protein sequence ID" value="NMO17893.1"/>
    <property type="molecule type" value="Genomic_DNA"/>
</dbReference>
<keyword evidence="1" id="KW-0805">Transcription regulation</keyword>
<organism evidence="5 6">
    <name type="scientific">Pyxidicoccus fallax</name>
    <dbReference type="NCBI Taxonomy" id="394095"/>
    <lineage>
        <taxon>Bacteria</taxon>
        <taxon>Pseudomonadati</taxon>
        <taxon>Myxococcota</taxon>
        <taxon>Myxococcia</taxon>
        <taxon>Myxococcales</taxon>
        <taxon>Cystobacterineae</taxon>
        <taxon>Myxococcaceae</taxon>
        <taxon>Pyxidicoccus</taxon>
    </lineage>
</organism>
<evidence type="ECO:0000313" key="6">
    <source>
        <dbReference type="Proteomes" id="UP000518300"/>
    </source>
</evidence>
<dbReference type="InterPro" id="IPR018060">
    <property type="entry name" value="HTH_AraC"/>
</dbReference>
<evidence type="ECO:0000259" key="4">
    <source>
        <dbReference type="PROSITE" id="PS01124"/>
    </source>
</evidence>
<dbReference type="InterPro" id="IPR009057">
    <property type="entry name" value="Homeodomain-like_sf"/>
</dbReference>
<dbReference type="PROSITE" id="PS01124">
    <property type="entry name" value="HTH_ARAC_FAMILY_2"/>
    <property type="match status" value="1"/>
</dbReference>
<keyword evidence="3" id="KW-0804">Transcription</keyword>
<gene>
    <name evidence="5" type="ORF">HG543_23980</name>
</gene>
<dbReference type="Pfam" id="PF20240">
    <property type="entry name" value="DUF6597"/>
    <property type="match status" value="1"/>
</dbReference>
<protein>
    <submittedName>
        <fullName evidence="5">Helix-turn-helix transcriptional regulator</fullName>
    </submittedName>
</protein>
<feature type="domain" description="HTH araC/xylS-type" evidence="4">
    <location>
        <begin position="164"/>
        <end position="268"/>
    </location>
</feature>
<dbReference type="GO" id="GO:0043565">
    <property type="term" value="F:sequence-specific DNA binding"/>
    <property type="evidence" value="ECO:0007669"/>
    <property type="project" value="InterPro"/>
</dbReference>
<dbReference type="Gene3D" id="1.10.10.60">
    <property type="entry name" value="Homeodomain-like"/>
    <property type="match status" value="1"/>
</dbReference>
<sequence length="272" mass="30862">MIRSENGQPRGILNLKAGERKFGLTRLLPSEHLAPFVSHYWIVTWDLRGQEPYVSEVLSHPSVHLAIERGHTEIYGVVKKKFIRKIEGQGRTFGVKFHPGAFYPFVNFPVSRLTDKRVSLESALGLDTQALESAVLAHEDDRASMAEVERFLRTRLPARDETVDQVRRIVERIIADPELVKVDALVEEFGLGKRALQRLFSQYVGVGPKWVIQRFRLHEAAERLAKLGPGETPRLADLAASLGYFDQAHFIKDFKALVGQSPADYLRRLRGE</sequence>
<evidence type="ECO:0000313" key="5">
    <source>
        <dbReference type="EMBL" id="NMO17893.1"/>
    </source>
</evidence>
<dbReference type="Proteomes" id="UP000518300">
    <property type="component" value="Unassembled WGS sequence"/>
</dbReference>